<dbReference type="RefSeq" id="XP_009550155.1">
    <property type="nucleotide sequence ID" value="XM_009551860.1"/>
</dbReference>
<evidence type="ECO:0000256" key="1">
    <source>
        <dbReference type="ARBA" id="ARBA00001974"/>
    </source>
</evidence>
<evidence type="ECO:0000256" key="9">
    <source>
        <dbReference type="SAM" id="MobiDB-lite"/>
    </source>
</evidence>
<evidence type="ECO:0000256" key="7">
    <source>
        <dbReference type="PIRSR" id="PIRSR000137-2"/>
    </source>
</evidence>
<evidence type="ECO:0000256" key="6">
    <source>
        <dbReference type="ARBA" id="ARBA00023002"/>
    </source>
</evidence>
<dbReference type="PIRSF" id="PIRSF000137">
    <property type="entry name" value="Alcohol_oxidase"/>
    <property type="match status" value="1"/>
</dbReference>
<keyword evidence="5 7" id="KW-0274">FAD</keyword>
<comment type="similarity">
    <text evidence="2 8">Belongs to the GMC oxidoreductase family.</text>
</comment>
<dbReference type="KEGG" id="hir:HETIRDRAFT_326305"/>
<dbReference type="InterPro" id="IPR000172">
    <property type="entry name" value="GMC_OxRdtase_N"/>
</dbReference>
<dbReference type="Proteomes" id="UP000030671">
    <property type="component" value="Unassembled WGS sequence"/>
</dbReference>
<evidence type="ECO:0000313" key="13">
    <source>
        <dbReference type="EMBL" id="ETW78159.1"/>
    </source>
</evidence>
<feature type="binding site" evidence="7">
    <location>
        <begin position="147"/>
        <end position="150"/>
    </location>
    <ligand>
        <name>FAD</name>
        <dbReference type="ChEBI" id="CHEBI:57692"/>
    </ligand>
</feature>
<evidence type="ECO:0000256" key="2">
    <source>
        <dbReference type="ARBA" id="ARBA00010790"/>
    </source>
</evidence>
<dbReference type="PROSITE" id="PS00623">
    <property type="entry name" value="GMC_OXRED_1"/>
    <property type="match status" value="1"/>
</dbReference>
<evidence type="ECO:0000313" key="14">
    <source>
        <dbReference type="Proteomes" id="UP000030671"/>
    </source>
</evidence>
<gene>
    <name evidence="13" type="primary">chd5</name>
    <name evidence="13" type="ORF">HETIRDRAFT_326305</name>
</gene>
<dbReference type="Pfam" id="PF05199">
    <property type="entry name" value="GMC_oxred_C"/>
    <property type="match status" value="1"/>
</dbReference>
<name>W4JXG8_HETIT</name>
<dbReference type="EMBL" id="KI925462">
    <property type="protein sequence ID" value="ETW78159.1"/>
    <property type="molecule type" value="Genomic_DNA"/>
</dbReference>
<dbReference type="SUPFAM" id="SSF51905">
    <property type="entry name" value="FAD/NAD(P)-binding domain"/>
    <property type="match status" value="1"/>
</dbReference>
<dbReference type="Pfam" id="PF00732">
    <property type="entry name" value="GMC_oxred_N"/>
    <property type="match status" value="1"/>
</dbReference>
<feature type="binding site" evidence="7">
    <location>
        <position position="139"/>
    </location>
    <ligand>
        <name>FAD</name>
        <dbReference type="ChEBI" id="CHEBI:57692"/>
    </ligand>
</feature>
<accession>W4JXG8</accession>
<reference evidence="13 14" key="1">
    <citation type="journal article" date="2012" name="New Phytol.">
        <title>Insight into trade-off between wood decay and parasitism from the genome of a fungal forest pathogen.</title>
        <authorList>
            <person name="Olson A."/>
            <person name="Aerts A."/>
            <person name="Asiegbu F."/>
            <person name="Belbahri L."/>
            <person name="Bouzid O."/>
            <person name="Broberg A."/>
            <person name="Canback B."/>
            <person name="Coutinho P.M."/>
            <person name="Cullen D."/>
            <person name="Dalman K."/>
            <person name="Deflorio G."/>
            <person name="van Diepen L.T."/>
            <person name="Dunand C."/>
            <person name="Duplessis S."/>
            <person name="Durling M."/>
            <person name="Gonthier P."/>
            <person name="Grimwood J."/>
            <person name="Fossdal C.G."/>
            <person name="Hansson D."/>
            <person name="Henrissat B."/>
            <person name="Hietala A."/>
            <person name="Himmelstrand K."/>
            <person name="Hoffmeister D."/>
            <person name="Hogberg N."/>
            <person name="James T.Y."/>
            <person name="Karlsson M."/>
            <person name="Kohler A."/>
            <person name="Kues U."/>
            <person name="Lee Y.H."/>
            <person name="Lin Y.C."/>
            <person name="Lind M."/>
            <person name="Lindquist E."/>
            <person name="Lombard V."/>
            <person name="Lucas S."/>
            <person name="Lunden K."/>
            <person name="Morin E."/>
            <person name="Murat C."/>
            <person name="Park J."/>
            <person name="Raffaello T."/>
            <person name="Rouze P."/>
            <person name="Salamov A."/>
            <person name="Schmutz J."/>
            <person name="Solheim H."/>
            <person name="Stahlberg J."/>
            <person name="Velez H."/>
            <person name="de Vries R.P."/>
            <person name="Wiebenga A."/>
            <person name="Woodward S."/>
            <person name="Yakovlev I."/>
            <person name="Garbelotto M."/>
            <person name="Martin F."/>
            <person name="Grigoriev I.V."/>
            <person name="Stenlid J."/>
        </authorList>
    </citation>
    <scope>NUCLEOTIDE SEQUENCE [LARGE SCALE GENOMIC DNA]</scope>
    <source>
        <strain evidence="13 14">TC 32-1</strain>
    </source>
</reference>
<dbReference type="eggNOG" id="KOG1238">
    <property type="taxonomic scope" value="Eukaryota"/>
</dbReference>
<feature type="chain" id="PRO_5004843891" evidence="10">
    <location>
        <begin position="17"/>
        <end position="648"/>
    </location>
</feature>
<evidence type="ECO:0000256" key="3">
    <source>
        <dbReference type="ARBA" id="ARBA00022630"/>
    </source>
</evidence>
<comment type="cofactor">
    <cofactor evidence="1 7">
        <name>FAD</name>
        <dbReference type="ChEBI" id="CHEBI:57692"/>
    </cofactor>
</comment>
<feature type="binding site" evidence="7">
    <location>
        <position position="298"/>
    </location>
    <ligand>
        <name>FAD</name>
        <dbReference type="ChEBI" id="CHEBI:57692"/>
    </ligand>
</feature>
<dbReference type="InterPro" id="IPR012132">
    <property type="entry name" value="GMC_OxRdtase"/>
</dbReference>
<sequence>MHVLAYILLALSAVTAAPTSTTSTSGAPYSTPVLTPASFALQSFDVIIVGGGTAGLVLASRLSEVRENPLSIPLRIGVIEAGQDCAHDSLIDIPNAGNLLGNADVGTLLGNPTYDWMLQSVPQAGLGGEIIQYPRRGKVLGGSSAINSMVWQRGSRAEYDAWGTAFGNGPHWTFDNLTPYFERVEQWTAPTDGSSALLRETSVEIDSLAASHGHSGPLAVSYNNYLTDLDRPLVQAAAQLGLTPNPNPDAGNSTGFPTSGVARSVDPVTGKRTYAASAYYAAKERSRPNLVVLTGAIVTNILWEEAELGREPRAKGVAYVVGNKTYEARAKKEVILSAGSLKTPQILELSGVGNKTLLHGLGIHVTLDLPQIGENLNDHPVTLSDFKVKEGVITLDQLGFNKTYASDQQRSYNATGTGAFSYTSADLGPIPLRSITTPTQYETMRKELDLSLKSMHLTPLQRSQYQVLKKFVDGGQAGWVELVLVPSGGVVSTPENNTGYLTAVAIQLHPFGRGSVHINSTDPFASPVIDPKFLQLPWDVDVLLRGTQFVRKWVGTNPIADLVDELVTPPASVETDEQWTKYMKTVVRTTNHPLGTTAMAAKHLGGVVNSRLKVYGLANVRVVDAGIIPLTIGVAIQPTVYAIAEKVH</sequence>
<evidence type="ECO:0000256" key="8">
    <source>
        <dbReference type="RuleBase" id="RU003968"/>
    </source>
</evidence>
<dbReference type="PANTHER" id="PTHR11552">
    <property type="entry name" value="GLUCOSE-METHANOL-CHOLINE GMC OXIDOREDUCTASE"/>
    <property type="match status" value="1"/>
</dbReference>
<dbReference type="OrthoDB" id="269227at2759"/>
<dbReference type="PROSITE" id="PS00624">
    <property type="entry name" value="GMC_OXRED_2"/>
    <property type="match status" value="1"/>
</dbReference>
<organism evidence="13 14">
    <name type="scientific">Heterobasidion irregulare (strain TC 32-1)</name>
    <dbReference type="NCBI Taxonomy" id="747525"/>
    <lineage>
        <taxon>Eukaryota</taxon>
        <taxon>Fungi</taxon>
        <taxon>Dikarya</taxon>
        <taxon>Basidiomycota</taxon>
        <taxon>Agaricomycotina</taxon>
        <taxon>Agaricomycetes</taxon>
        <taxon>Russulales</taxon>
        <taxon>Bondarzewiaceae</taxon>
        <taxon>Heterobasidion</taxon>
        <taxon>Heterobasidion annosum species complex</taxon>
    </lineage>
</organism>
<dbReference type="SUPFAM" id="SSF54373">
    <property type="entry name" value="FAD-linked reductases, C-terminal domain"/>
    <property type="match status" value="1"/>
</dbReference>
<evidence type="ECO:0000256" key="10">
    <source>
        <dbReference type="SAM" id="SignalP"/>
    </source>
</evidence>
<feature type="domain" description="Glucose-methanol-choline oxidoreductase N-terminal" evidence="11">
    <location>
        <begin position="137"/>
        <end position="160"/>
    </location>
</feature>
<dbReference type="Gene3D" id="3.30.560.10">
    <property type="entry name" value="Glucose Oxidase, domain 3"/>
    <property type="match status" value="1"/>
</dbReference>
<dbReference type="HOGENOM" id="CLU_002865_6_0_1"/>
<dbReference type="GeneID" id="20671228"/>
<keyword evidence="14" id="KW-1185">Reference proteome</keyword>
<proteinExistence type="inferred from homology"/>
<dbReference type="Gene3D" id="3.50.50.60">
    <property type="entry name" value="FAD/NAD(P)-binding domain"/>
    <property type="match status" value="1"/>
</dbReference>
<dbReference type="AlphaFoldDB" id="W4JXG8"/>
<evidence type="ECO:0000259" key="11">
    <source>
        <dbReference type="PROSITE" id="PS00623"/>
    </source>
</evidence>
<evidence type="ECO:0000256" key="4">
    <source>
        <dbReference type="ARBA" id="ARBA00022729"/>
    </source>
</evidence>
<dbReference type="PANTHER" id="PTHR11552:SF201">
    <property type="entry name" value="GLUCOSE-METHANOL-CHOLINE OXIDOREDUCTASE N-TERMINAL DOMAIN-CONTAINING PROTEIN"/>
    <property type="match status" value="1"/>
</dbReference>
<dbReference type="GO" id="GO:0016614">
    <property type="term" value="F:oxidoreductase activity, acting on CH-OH group of donors"/>
    <property type="evidence" value="ECO:0007669"/>
    <property type="project" value="InterPro"/>
</dbReference>
<protein>
    <submittedName>
        <fullName evidence="13">Choline dehydrogenase 5</fullName>
    </submittedName>
</protein>
<keyword evidence="6" id="KW-0560">Oxidoreductase</keyword>
<feature type="domain" description="Glucose-methanol-choline oxidoreductase N-terminal" evidence="12">
    <location>
        <begin position="339"/>
        <end position="353"/>
    </location>
</feature>
<keyword evidence="4 10" id="KW-0732">Signal</keyword>
<keyword evidence="3 8" id="KW-0285">Flavoprotein</keyword>
<dbReference type="InterPro" id="IPR007867">
    <property type="entry name" value="GMC_OxRtase_C"/>
</dbReference>
<evidence type="ECO:0000259" key="12">
    <source>
        <dbReference type="PROSITE" id="PS00624"/>
    </source>
</evidence>
<evidence type="ECO:0000256" key="5">
    <source>
        <dbReference type="ARBA" id="ARBA00022827"/>
    </source>
</evidence>
<dbReference type="InParanoid" id="W4JXG8"/>
<feature type="signal peptide" evidence="10">
    <location>
        <begin position="1"/>
        <end position="16"/>
    </location>
</feature>
<feature type="region of interest" description="Disordered" evidence="9">
    <location>
        <begin position="244"/>
        <end position="263"/>
    </location>
</feature>
<dbReference type="InterPro" id="IPR036188">
    <property type="entry name" value="FAD/NAD-bd_sf"/>
</dbReference>
<dbReference type="GO" id="GO:0050660">
    <property type="term" value="F:flavin adenine dinucleotide binding"/>
    <property type="evidence" value="ECO:0007669"/>
    <property type="project" value="InterPro"/>
</dbReference>